<dbReference type="Pfam" id="PF10244">
    <property type="entry name" value="MRP-L51"/>
    <property type="match status" value="1"/>
</dbReference>
<evidence type="ECO:0000256" key="1">
    <source>
        <dbReference type="SAM" id="MobiDB-lite"/>
    </source>
</evidence>
<dbReference type="PANTHER" id="PTHR31786:SF2">
    <property type="entry name" value="FANCONI ANEMIA CORE COMPLEX-ASSOCIATED PROTEIN 24"/>
    <property type="match status" value="1"/>
</dbReference>
<dbReference type="SUPFAM" id="SSF47781">
    <property type="entry name" value="RuvA domain 2-like"/>
    <property type="match status" value="1"/>
</dbReference>
<feature type="region of interest" description="Disordered" evidence="1">
    <location>
        <begin position="1"/>
        <end position="38"/>
    </location>
</feature>
<dbReference type="AlphaFoldDB" id="A0A553P5P9"/>
<dbReference type="EMBL" id="VCGU01000007">
    <property type="protein sequence ID" value="TRY73009.1"/>
    <property type="molecule type" value="Genomic_DNA"/>
</dbReference>
<dbReference type="GO" id="GO:0036297">
    <property type="term" value="P:interstrand cross-link repair"/>
    <property type="evidence" value="ECO:0007669"/>
    <property type="project" value="InterPro"/>
</dbReference>
<dbReference type="Gene3D" id="1.10.150.20">
    <property type="entry name" value="5' to 3' exonuclease, C-terminal subdomain"/>
    <property type="match status" value="1"/>
</dbReference>
<proteinExistence type="predicted"/>
<dbReference type="InterPro" id="IPR019373">
    <property type="entry name" value="Ribosomal_mL51"/>
</dbReference>
<organism evidence="3 4">
    <name type="scientific">Tigriopus californicus</name>
    <name type="common">Marine copepod</name>
    <dbReference type="NCBI Taxonomy" id="6832"/>
    <lineage>
        <taxon>Eukaryota</taxon>
        <taxon>Metazoa</taxon>
        <taxon>Ecdysozoa</taxon>
        <taxon>Arthropoda</taxon>
        <taxon>Crustacea</taxon>
        <taxon>Multicrustacea</taxon>
        <taxon>Hexanauplia</taxon>
        <taxon>Copepoda</taxon>
        <taxon>Harpacticoida</taxon>
        <taxon>Harpacticidae</taxon>
        <taxon>Tigriopus</taxon>
    </lineage>
</organism>
<dbReference type="Pfam" id="PF17949">
    <property type="entry name" value="PND"/>
    <property type="match status" value="1"/>
</dbReference>
<dbReference type="PANTHER" id="PTHR31786">
    <property type="entry name" value="FANCONI ANEMIA CORE COMPLEX-ASSOCIATED PROTEIN 24"/>
    <property type="match status" value="1"/>
</dbReference>
<dbReference type="InterPro" id="IPR026985">
    <property type="entry name" value="FAAP24"/>
</dbReference>
<dbReference type="STRING" id="6832.A0A553P5P9"/>
<evidence type="ECO:0000313" key="3">
    <source>
        <dbReference type="EMBL" id="TRY73009.1"/>
    </source>
</evidence>
<dbReference type="InterPro" id="IPR040646">
    <property type="entry name" value="PND"/>
</dbReference>
<name>A0A553P5P9_TIGCA</name>
<keyword evidence="4" id="KW-1185">Reference proteome</keyword>
<reference evidence="3 4" key="1">
    <citation type="journal article" date="2018" name="Nat. Ecol. Evol.">
        <title>Genomic signatures of mitonuclear coevolution across populations of Tigriopus californicus.</title>
        <authorList>
            <person name="Barreto F.S."/>
            <person name="Watson E.T."/>
            <person name="Lima T.G."/>
            <person name="Willett C.S."/>
            <person name="Edmands S."/>
            <person name="Li W."/>
            <person name="Burton R.S."/>
        </authorList>
    </citation>
    <scope>NUCLEOTIDE SEQUENCE [LARGE SCALE GENOMIC DNA]</scope>
    <source>
        <strain evidence="3 4">San Diego</strain>
    </source>
</reference>
<feature type="domain" description="Fanconi anemia core complex-associated protein 24 pseudonuclease" evidence="2">
    <location>
        <begin position="123"/>
        <end position="214"/>
    </location>
</feature>
<dbReference type="Gene3D" id="3.40.50.10130">
    <property type="match status" value="1"/>
</dbReference>
<sequence>MSAWRSARPIRAHKESQDFVATPPARPARPARLTSSATVRARSPLLSGDRSLSRESAAVQTALAPGHIQISDRWTGSSLVQLLAEPFAQVHLGWVRWGGVVQFGGGWWDVPMCKAVSFFPGRTFKTFDFRPSPGTVVLLLTEADYVGSPGQAFKRKVAKFYAQRGACQAVVICQRSELTSLEFLAVQEFVVIHLGLALIPISDQKELPQFLHQLSGVQRKANPFLLGRQPSPAFSVKATPGLSVTVHKELLTTLATIPGLGQKRARALLTHFRTLLAICQASPRDLAQVRSQIGLRAFSTTTTVDRWHRNKVANRMLRNHGYEDNLRRTGALPRLSNDDDKLKAQPVYTPYDPFAPKRALWGQNDYIDILGDDSIHPVDTHYHIPEWLRGYRSNIYVKFLIRKVNHLEESGMKYAFPHDWNELVRERDRLLHKVNRQYNQKGYTNYRGLKYGENKNHYKTRYPF</sequence>
<protein>
    <recommendedName>
        <fullName evidence="2">Fanconi anemia core complex-associated protein 24 pseudonuclease domain-containing protein</fullName>
    </recommendedName>
</protein>
<evidence type="ECO:0000259" key="2">
    <source>
        <dbReference type="Pfam" id="PF17949"/>
    </source>
</evidence>
<dbReference type="InterPro" id="IPR010994">
    <property type="entry name" value="RuvA_2-like"/>
</dbReference>
<dbReference type="Proteomes" id="UP000318571">
    <property type="component" value="Chromosome 3"/>
</dbReference>
<dbReference type="GO" id="GO:0043240">
    <property type="term" value="C:Fanconi anaemia nuclear complex"/>
    <property type="evidence" value="ECO:0007669"/>
    <property type="project" value="InterPro"/>
</dbReference>
<gene>
    <name evidence="3" type="ORF">TCAL_03359</name>
</gene>
<dbReference type="GO" id="GO:0003682">
    <property type="term" value="F:chromatin binding"/>
    <property type="evidence" value="ECO:0007669"/>
    <property type="project" value="TreeGrafter"/>
</dbReference>
<evidence type="ECO:0000313" key="4">
    <source>
        <dbReference type="Proteomes" id="UP000318571"/>
    </source>
</evidence>
<dbReference type="GO" id="GO:0003735">
    <property type="term" value="F:structural constituent of ribosome"/>
    <property type="evidence" value="ECO:0007669"/>
    <property type="project" value="InterPro"/>
</dbReference>
<accession>A0A553P5P9</accession>
<comment type="caution">
    <text evidence="3">The sequence shown here is derived from an EMBL/GenBank/DDBJ whole genome shotgun (WGS) entry which is preliminary data.</text>
</comment>